<dbReference type="AlphaFoldDB" id="I3SG48"/>
<accession>I3SG48</accession>
<name>I3SG48_LOTJA</name>
<protein>
    <submittedName>
        <fullName evidence="1">Uncharacterized protein</fullName>
    </submittedName>
</protein>
<sequence>MGFHLTGVRRALFAANWASSKVVDVPKGYIAVYERN</sequence>
<reference evidence="1" key="1">
    <citation type="submission" date="2012-05" db="EMBL/GenBank/DDBJ databases">
        <authorList>
            <person name="Krishnakumar V."/>
            <person name="Cheung F."/>
            <person name="Xiao Y."/>
            <person name="Chan A."/>
            <person name="Moskal W.A."/>
            <person name="Town C.D."/>
        </authorList>
    </citation>
    <scope>NUCLEOTIDE SEQUENCE</scope>
</reference>
<evidence type="ECO:0000313" key="1">
    <source>
        <dbReference type="EMBL" id="AFK39240.1"/>
    </source>
</evidence>
<proteinExistence type="evidence at transcript level"/>
<dbReference type="EMBL" id="BT139445">
    <property type="protein sequence ID" value="AFK39240.1"/>
    <property type="molecule type" value="mRNA"/>
</dbReference>
<organism evidence="1">
    <name type="scientific">Lotus japonicus</name>
    <name type="common">Lotus corniculatus var. japonicus</name>
    <dbReference type="NCBI Taxonomy" id="34305"/>
    <lineage>
        <taxon>Eukaryota</taxon>
        <taxon>Viridiplantae</taxon>
        <taxon>Streptophyta</taxon>
        <taxon>Embryophyta</taxon>
        <taxon>Tracheophyta</taxon>
        <taxon>Spermatophyta</taxon>
        <taxon>Magnoliopsida</taxon>
        <taxon>eudicotyledons</taxon>
        <taxon>Gunneridae</taxon>
        <taxon>Pentapetalae</taxon>
        <taxon>rosids</taxon>
        <taxon>fabids</taxon>
        <taxon>Fabales</taxon>
        <taxon>Fabaceae</taxon>
        <taxon>Papilionoideae</taxon>
        <taxon>50 kb inversion clade</taxon>
        <taxon>NPAAA clade</taxon>
        <taxon>Hologalegina</taxon>
        <taxon>robinioid clade</taxon>
        <taxon>Loteae</taxon>
        <taxon>Lotus</taxon>
    </lineage>
</organism>